<sequence length="153" mass="17147">LDVYIPDTSKYPQIFDAAFHPVIVFVYGGSWGSGDKIWYSLLALRLRQMGYVVVVPNYTLYPKAKIDVMLSDIKRTLGHSAGAHLASLVTIRDSIIKSQTMEGRVSSNLSDIDPELELPKITGLILMCGVYDIGRHYLWETKRGVEEISPMGR</sequence>
<dbReference type="EMBL" id="CAJVQC010053638">
    <property type="protein sequence ID" value="CAG8793177.1"/>
    <property type="molecule type" value="Genomic_DNA"/>
</dbReference>
<organism evidence="1 2">
    <name type="scientific">Racocetra persica</name>
    <dbReference type="NCBI Taxonomy" id="160502"/>
    <lineage>
        <taxon>Eukaryota</taxon>
        <taxon>Fungi</taxon>
        <taxon>Fungi incertae sedis</taxon>
        <taxon>Mucoromycota</taxon>
        <taxon>Glomeromycotina</taxon>
        <taxon>Glomeromycetes</taxon>
        <taxon>Diversisporales</taxon>
        <taxon>Gigasporaceae</taxon>
        <taxon>Racocetra</taxon>
    </lineage>
</organism>
<protein>
    <submittedName>
        <fullName evidence="1">27151_t:CDS:1</fullName>
    </submittedName>
</protein>
<accession>A0ACA9RHI4</accession>
<feature type="non-terminal residue" evidence="1">
    <location>
        <position position="153"/>
    </location>
</feature>
<keyword evidence="2" id="KW-1185">Reference proteome</keyword>
<evidence type="ECO:0000313" key="1">
    <source>
        <dbReference type="EMBL" id="CAG8793177.1"/>
    </source>
</evidence>
<evidence type="ECO:0000313" key="2">
    <source>
        <dbReference type="Proteomes" id="UP000789920"/>
    </source>
</evidence>
<proteinExistence type="predicted"/>
<gene>
    <name evidence="1" type="ORF">RPERSI_LOCUS19531</name>
</gene>
<dbReference type="Proteomes" id="UP000789920">
    <property type="component" value="Unassembled WGS sequence"/>
</dbReference>
<feature type="non-terminal residue" evidence="1">
    <location>
        <position position="1"/>
    </location>
</feature>
<name>A0ACA9RHI4_9GLOM</name>
<reference evidence="1" key="1">
    <citation type="submission" date="2021-06" db="EMBL/GenBank/DDBJ databases">
        <authorList>
            <person name="Kallberg Y."/>
            <person name="Tangrot J."/>
            <person name="Rosling A."/>
        </authorList>
    </citation>
    <scope>NUCLEOTIDE SEQUENCE</scope>
    <source>
        <strain evidence="1">MA461A</strain>
    </source>
</reference>
<comment type="caution">
    <text evidence="1">The sequence shown here is derived from an EMBL/GenBank/DDBJ whole genome shotgun (WGS) entry which is preliminary data.</text>
</comment>